<dbReference type="SMART" id="SM00382">
    <property type="entry name" value="AAA"/>
    <property type="match status" value="1"/>
</dbReference>
<dbReference type="PANTHER" id="PTHR42794">
    <property type="entry name" value="HEMIN IMPORT ATP-BINDING PROTEIN HMUV"/>
    <property type="match status" value="1"/>
</dbReference>
<comment type="caution">
    <text evidence="8">The sequence shown here is derived from an EMBL/GenBank/DDBJ whole genome shotgun (WGS) entry which is preliminary data.</text>
</comment>
<evidence type="ECO:0000256" key="4">
    <source>
        <dbReference type="ARBA" id="ARBA00022840"/>
    </source>
</evidence>
<evidence type="ECO:0000256" key="2">
    <source>
        <dbReference type="ARBA" id="ARBA00022475"/>
    </source>
</evidence>
<dbReference type="Pfam" id="PF00005">
    <property type="entry name" value="ABC_tran"/>
    <property type="match status" value="1"/>
</dbReference>
<evidence type="ECO:0000256" key="5">
    <source>
        <dbReference type="ARBA" id="ARBA00022967"/>
    </source>
</evidence>
<reference evidence="8 9" key="1">
    <citation type="submission" date="2024-04" db="EMBL/GenBank/DDBJ databases">
        <title>Novel species of the genus Ideonella isolated from streams.</title>
        <authorList>
            <person name="Lu H."/>
        </authorList>
    </citation>
    <scope>NUCLEOTIDE SEQUENCE [LARGE SCALE GENOMIC DNA]</scope>
    <source>
        <strain evidence="8 9">BYS139W</strain>
    </source>
</reference>
<keyword evidence="1" id="KW-0813">Transport</keyword>
<dbReference type="Proteomes" id="UP001368500">
    <property type="component" value="Unassembled WGS sequence"/>
</dbReference>
<dbReference type="RefSeq" id="WP_341374777.1">
    <property type="nucleotide sequence ID" value="NZ_JBBUTF010000012.1"/>
</dbReference>
<name>A0ABU9BAS3_9BURK</name>
<comment type="function">
    <text evidence="6">Part of the ABC transporter complex HmuTUV involved in hemin import. Responsible for energy coupling to the transport system.</text>
</comment>
<keyword evidence="9" id="KW-1185">Reference proteome</keyword>
<dbReference type="PANTHER" id="PTHR42794:SF1">
    <property type="entry name" value="HEMIN IMPORT ATP-BINDING PROTEIN HMUV"/>
    <property type="match status" value="1"/>
</dbReference>
<dbReference type="GO" id="GO:0005524">
    <property type="term" value="F:ATP binding"/>
    <property type="evidence" value="ECO:0007669"/>
    <property type="project" value="UniProtKB-KW"/>
</dbReference>
<keyword evidence="2" id="KW-0472">Membrane</keyword>
<evidence type="ECO:0000256" key="3">
    <source>
        <dbReference type="ARBA" id="ARBA00022741"/>
    </source>
</evidence>
<dbReference type="PROSITE" id="PS50893">
    <property type="entry name" value="ABC_TRANSPORTER_2"/>
    <property type="match status" value="1"/>
</dbReference>
<organism evidence="8 9">
    <name type="scientific">Pseudaquabacterium rugosum</name>
    <dbReference type="NCBI Taxonomy" id="2984194"/>
    <lineage>
        <taxon>Bacteria</taxon>
        <taxon>Pseudomonadati</taxon>
        <taxon>Pseudomonadota</taxon>
        <taxon>Betaproteobacteria</taxon>
        <taxon>Burkholderiales</taxon>
        <taxon>Sphaerotilaceae</taxon>
        <taxon>Pseudaquabacterium</taxon>
    </lineage>
</organism>
<protein>
    <submittedName>
        <fullName evidence="8">ATP-binding cassette domain-containing protein</fullName>
    </submittedName>
</protein>
<dbReference type="EMBL" id="JBBUTF010000012">
    <property type="protein sequence ID" value="MEK8026993.1"/>
    <property type="molecule type" value="Genomic_DNA"/>
</dbReference>
<keyword evidence="5" id="KW-1278">Translocase</keyword>
<evidence type="ECO:0000313" key="8">
    <source>
        <dbReference type="EMBL" id="MEK8026993.1"/>
    </source>
</evidence>
<evidence type="ECO:0000259" key="7">
    <source>
        <dbReference type="PROSITE" id="PS50893"/>
    </source>
</evidence>
<proteinExistence type="predicted"/>
<dbReference type="PROSITE" id="PS00211">
    <property type="entry name" value="ABC_TRANSPORTER_1"/>
    <property type="match status" value="1"/>
</dbReference>
<dbReference type="InterPro" id="IPR003439">
    <property type="entry name" value="ABC_transporter-like_ATP-bd"/>
</dbReference>
<feature type="domain" description="ABC transporter" evidence="7">
    <location>
        <begin position="26"/>
        <end position="269"/>
    </location>
</feature>
<dbReference type="Gene3D" id="3.40.50.300">
    <property type="entry name" value="P-loop containing nucleotide triphosphate hydrolases"/>
    <property type="match status" value="1"/>
</dbReference>
<evidence type="ECO:0000256" key="1">
    <source>
        <dbReference type="ARBA" id="ARBA00022448"/>
    </source>
</evidence>
<dbReference type="InterPro" id="IPR003593">
    <property type="entry name" value="AAA+_ATPase"/>
</dbReference>
<dbReference type="SUPFAM" id="SSF52540">
    <property type="entry name" value="P-loop containing nucleoside triphosphate hydrolases"/>
    <property type="match status" value="1"/>
</dbReference>
<dbReference type="InterPro" id="IPR027417">
    <property type="entry name" value="P-loop_NTPase"/>
</dbReference>
<keyword evidence="2" id="KW-1003">Cell membrane</keyword>
<keyword evidence="3" id="KW-0547">Nucleotide-binding</keyword>
<evidence type="ECO:0000256" key="6">
    <source>
        <dbReference type="ARBA" id="ARBA00037066"/>
    </source>
</evidence>
<dbReference type="InterPro" id="IPR017871">
    <property type="entry name" value="ABC_transporter-like_CS"/>
</dbReference>
<accession>A0ABU9BAS3</accession>
<evidence type="ECO:0000313" key="9">
    <source>
        <dbReference type="Proteomes" id="UP001368500"/>
    </source>
</evidence>
<sequence length="288" mass="30134">MPFCAQNRSATPIPARTGPAAPAALLQAQGLCLRAPGLSRLAPPHGPCDLHLAAGEQVALLGPSGAGKSTLLRALAGELAPAAGRLDFDGAPLHTQDRLALARRRAVLPQSHLVAFGLPVALVVGLGRSPWMRAGRAADDDDPVIRDALALAEAGHLLERRFDTLSGGEQARVQLARVFAQLWTVRGGLLLVDEPLAALDPGLQFALLDALQAYSRARDHALVAVLHDINQAFDGFDRLWLMRRGGQLDAQPADARALPALEALYGIRLQAVARPDGGLGVVAGRAGG</sequence>
<keyword evidence="4 8" id="KW-0067">ATP-binding</keyword>
<gene>
    <name evidence="8" type="ORF">AACH11_13565</name>
</gene>